<evidence type="ECO:0000256" key="6">
    <source>
        <dbReference type="ARBA" id="ARBA00022596"/>
    </source>
</evidence>
<dbReference type="InterPro" id="IPR011541">
    <property type="entry name" value="Ni/Co_transpt_high_affinity"/>
</dbReference>
<comment type="subcellular location">
    <subcellularLocation>
        <location evidence="2 13">Cell membrane</location>
        <topology evidence="2 13">Multi-pass membrane protein</topology>
    </subcellularLocation>
</comment>
<feature type="transmembrane region" description="Helical" evidence="13">
    <location>
        <begin position="95"/>
        <end position="125"/>
    </location>
</feature>
<evidence type="ECO:0000256" key="14">
    <source>
        <dbReference type="SAM" id="MobiDB-lite"/>
    </source>
</evidence>
<feature type="transmembrane region" description="Helical" evidence="13">
    <location>
        <begin position="303"/>
        <end position="326"/>
    </location>
</feature>
<evidence type="ECO:0000256" key="10">
    <source>
        <dbReference type="ARBA" id="ARBA00023112"/>
    </source>
</evidence>
<evidence type="ECO:0000256" key="1">
    <source>
        <dbReference type="ARBA" id="ARBA00002510"/>
    </source>
</evidence>
<dbReference type="EMBL" id="WHVL01000001">
    <property type="protein sequence ID" value="MCB8888124.1"/>
    <property type="molecule type" value="Genomic_DNA"/>
</dbReference>
<keyword evidence="3" id="KW-0171">Cobalt transport</keyword>
<evidence type="ECO:0000256" key="9">
    <source>
        <dbReference type="ARBA" id="ARBA00023065"/>
    </source>
</evidence>
<feature type="region of interest" description="Disordered" evidence="14">
    <location>
        <begin position="177"/>
        <end position="208"/>
    </location>
</feature>
<evidence type="ECO:0000256" key="13">
    <source>
        <dbReference type="RuleBase" id="RU362101"/>
    </source>
</evidence>
<name>A0ABS8DPC9_9GAMM</name>
<reference evidence="15 16" key="1">
    <citation type="journal article" date="2021" name="Sci. Rep.">
        <title>Genome analysis of a halophilic bacterium Halomonas malpeensis YU-PRIM-29(T) reveals its exopolysaccharide and pigment producing capabilities.</title>
        <authorList>
            <person name="Athmika"/>
            <person name="Ghate S.D."/>
            <person name="Arun A.B."/>
            <person name="Rao S.S."/>
            <person name="Kumar S.T.A."/>
            <person name="Kandiyil M.K."/>
            <person name="Saptami K."/>
            <person name="Rekha P.D."/>
        </authorList>
    </citation>
    <scope>NUCLEOTIDE SEQUENCE [LARGE SCALE GENOMIC DNA]</scope>
    <source>
        <strain evidence="16">prim 29</strain>
    </source>
</reference>
<dbReference type="PANTHER" id="PTHR40659">
    <property type="entry name" value="NICKEL/COBALT EFFLUX SYSTEM RCNA"/>
    <property type="match status" value="1"/>
</dbReference>
<evidence type="ECO:0000256" key="12">
    <source>
        <dbReference type="ARBA" id="ARBA00023285"/>
    </source>
</evidence>
<dbReference type="Proteomes" id="UP001319882">
    <property type="component" value="Unassembled WGS sequence"/>
</dbReference>
<evidence type="ECO:0000313" key="15">
    <source>
        <dbReference type="EMBL" id="MCB8888124.1"/>
    </source>
</evidence>
<keyword evidence="5" id="KW-1003">Cell membrane</keyword>
<keyword evidence="9" id="KW-0406">Ion transport</keyword>
<keyword evidence="11 13" id="KW-0472">Membrane</keyword>
<sequence length="350" mass="36664">MGFTVLGTVLLATLGYLIYTQFQGVSLQILVWQRELHRALTLAITELAQTPSRTAWLSLLGISFGYGVFHAAGPGHGKAVLATYLASHGGAMKRALGLSFAASLLQGVTAIAMVGVLVIGLGFVTRRAMGQVVWVEQASFLLVALLGAWLCVRALRTLWRLYRPAPLPVFTPLSPGPGEGSPLSPRAHSQDHAHSHDHSHTHAHGHHCCGGAHHVEPDQALDWRTALMTVVAIGLRPCSGAVLLLGAAGLLGQFMVGVTAVVAMSLGTGITVSALALASVFARDWATRRLQRQRRQSVLEKGAAWAALAGGVLIVCLGVSLSVAGFNQPASPLFDTPASRPATTPFGPGG</sequence>
<evidence type="ECO:0000256" key="11">
    <source>
        <dbReference type="ARBA" id="ARBA00023136"/>
    </source>
</evidence>
<gene>
    <name evidence="15" type="ORF">GEV37_03160</name>
</gene>
<feature type="transmembrane region" description="Helical" evidence="13">
    <location>
        <begin position="254"/>
        <end position="282"/>
    </location>
</feature>
<dbReference type="PANTHER" id="PTHR40659:SF1">
    <property type="entry name" value="NICKEL_COBALT EFFLUX SYSTEM RCNA"/>
    <property type="match status" value="1"/>
</dbReference>
<evidence type="ECO:0000256" key="7">
    <source>
        <dbReference type="ARBA" id="ARBA00022692"/>
    </source>
</evidence>
<dbReference type="InterPro" id="IPR051224">
    <property type="entry name" value="NiCoT_RcnA"/>
</dbReference>
<evidence type="ECO:0000313" key="16">
    <source>
        <dbReference type="Proteomes" id="UP001319882"/>
    </source>
</evidence>
<evidence type="ECO:0000256" key="3">
    <source>
        <dbReference type="ARBA" id="ARBA00022426"/>
    </source>
</evidence>
<feature type="transmembrane region" description="Helical" evidence="13">
    <location>
        <begin position="137"/>
        <end position="155"/>
    </location>
</feature>
<keyword evidence="7 13" id="KW-0812">Transmembrane</keyword>
<comment type="caution">
    <text evidence="15">The sequence shown here is derived from an EMBL/GenBank/DDBJ whole genome shotgun (WGS) entry which is preliminary data.</text>
</comment>
<dbReference type="Pfam" id="PF03824">
    <property type="entry name" value="NicO"/>
    <property type="match status" value="1"/>
</dbReference>
<feature type="compositionally biased region" description="Basic and acidic residues" evidence="14">
    <location>
        <begin position="188"/>
        <end position="200"/>
    </location>
</feature>
<keyword evidence="12" id="KW-0170">Cobalt</keyword>
<proteinExistence type="inferred from homology"/>
<organism evidence="15 16">
    <name type="scientific">Vreelandella malpeensis</name>
    <dbReference type="NCBI Taxonomy" id="1172368"/>
    <lineage>
        <taxon>Bacteria</taxon>
        <taxon>Pseudomonadati</taxon>
        <taxon>Pseudomonadota</taxon>
        <taxon>Gammaproteobacteria</taxon>
        <taxon>Oceanospirillales</taxon>
        <taxon>Halomonadaceae</taxon>
        <taxon>Vreelandella</taxon>
    </lineage>
</organism>
<accession>A0ABS8DPC9</accession>
<keyword evidence="4 13" id="KW-0813">Transport</keyword>
<keyword evidence="10" id="KW-0921">Nickel transport</keyword>
<comment type="function">
    <text evidence="1">Efflux system for nickel and cobalt.</text>
</comment>
<keyword evidence="8 13" id="KW-1133">Transmembrane helix</keyword>
<evidence type="ECO:0000256" key="2">
    <source>
        <dbReference type="ARBA" id="ARBA00004651"/>
    </source>
</evidence>
<keyword evidence="6" id="KW-0533">Nickel</keyword>
<evidence type="ECO:0000256" key="8">
    <source>
        <dbReference type="ARBA" id="ARBA00022989"/>
    </source>
</evidence>
<feature type="transmembrane region" description="Helical" evidence="13">
    <location>
        <begin position="226"/>
        <end position="248"/>
    </location>
</feature>
<comment type="similarity">
    <text evidence="13">Belongs to the NiCoT transporter (TC 2.A.52) family.</text>
</comment>
<keyword evidence="16" id="KW-1185">Reference proteome</keyword>
<evidence type="ECO:0000256" key="4">
    <source>
        <dbReference type="ARBA" id="ARBA00022448"/>
    </source>
</evidence>
<protein>
    <recommendedName>
        <fullName evidence="13">Nickel/cobalt efflux system</fullName>
    </recommendedName>
</protein>
<evidence type="ECO:0000256" key="5">
    <source>
        <dbReference type="ARBA" id="ARBA00022475"/>
    </source>
</evidence>